<reference evidence="2" key="1">
    <citation type="journal article" date="2021" name="Nat. Commun.">
        <title>Genetic determinants of endophytism in the Arabidopsis root mycobiome.</title>
        <authorList>
            <person name="Mesny F."/>
            <person name="Miyauchi S."/>
            <person name="Thiergart T."/>
            <person name="Pickel B."/>
            <person name="Atanasova L."/>
            <person name="Karlsson M."/>
            <person name="Huettel B."/>
            <person name="Barry K.W."/>
            <person name="Haridas S."/>
            <person name="Chen C."/>
            <person name="Bauer D."/>
            <person name="Andreopoulos W."/>
            <person name="Pangilinan J."/>
            <person name="LaButti K."/>
            <person name="Riley R."/>
            <person name="Lipzen A."/>
            <person name="Clum A."/>
            <person name="Drula E."/>
            <person name="Henrissat B."/>
            <person name="Kohler A."/>
            <person name="Grigoriev I.V."/>
            <person name="Martin F.M."/>
            <person name="Hacquard S."/>
        </authorList>
    </citation>
    <scope>NUCLEOTIDE SEQUENCE</scope>
    <source>
        <strain evidence="2">FSSC 5 MPI-SDFR-AT-0091</strain>
    </source>
</reference>
<dbReference type="OrthoDB" id="3928438at2759"/>
<organism evidence="2 3">
    <name type="scientific">Fusarium solani</name>
    <name type="common">Filamentous fungus</name>
    <dbReference type="NCBI Taxonomy" id="169388"/>
    <lineage>
        <taxon>Eukaryota</taxon>
        <taxon>Fungi</taxon>
        <taxon>Dikarya</taxon>
        <taxon>Ascomycota</taxon>
        <taxon>Pezizomycotina</taxon>
        <taxon>Sordariomycetes</taxon>
        <taxon>Hypocreomycetidae</taxon>
        <taxon>Hypocreales</taxon>
        <taxon>Nectriaceae</taxon>
        <taxon>Fusarium</taxon>
        <taxon>Fusarium solani species complex</taxon>
    </lineage>
</organism>
<protein>
    <submittedName>
        <fullName evidence="2">Uncharacterized protein</fullName>
    </submittedName>
</protein>
<gene>
    <name evidence="2" type="ORF">B0J15DRAFT_516019</name>
</gene>
<evidence type="ECO:0000313" key="2">
    <source>
        <dbReference type="EMBL" id="KAH7240499.1"/>
    </source>
</evidence>
<proteinExistence type="predicted"/>
<keyword evidence="1" id="KW-0732">Signal</keyword>
<evidence type="ECO:0000313" key="3">
    <source>
        <dbReference type="Proteomes" id="UP000736672"/>
    </source>
</evidence>
<sequence>MSPFSIFLKIAILFAMGIMALSPRDAIHADDLEHYDEFMGGLSHTQFLDMYLENHQVKIDVYEHPSNHLTRSVHFKPSPNADKYFHQEKEQANQVLGEPEHSGVEARDHCKRDEYVGRSDAPNLFEKRASRCYQFCGTIRHCRGNGGCPHCYAIRMGCLWQKWCR</sequence>
<dbReference type="AlphaFoldDB" id="A0A9P9GJ40"/>
<evidence type="ECO:0000256" key="1">
    <source>
        <dbReference type="SAM" id="SignalP"/>
    </source>
</evidence>
<feature type="signal peptide" evidence="1">
    <location>
        <begin position="1"/>
        <end position="20"/>
    </location>
</feature>
<name>A0A9P9GJ40_FUSSL</name>
<comment type="caution">
    <text evidence="2">The sequence shown here is derived from an EMBL/GenBank/DDBJ whole genome shotgun (WGS) entry which is preliminary data.</text>
</comment>
<dbReference type="Proteomes" id="UP000736672">
    <property type="component" value="Unassembled WGS sequence"/>
</dbReference>
<accession>A0A9P9GJ40</accession>
<feature type="chain" id="PRO_5040288367" evidence="1">
    <location>
        <begin position="21"/>
        <end position="165"/>
    </location>
</feature>
<dbReference type="EMBL" id="JAGTJS010000020">
    <property type="protein sequence ID" value="KAH7240499.1"/>
    <property type="molecule type" value="Genomic_DNA"/>
</dbReference>
<keyword evidence="3" id="KW-1185">Reference proteome</keyword>